<protein>
    <recommendedName>
        <fullName evidence="3">nicotinate-nucleotide adenylyltransferase</fullName>
        <ecNumber evidence="3">2.7.7.18</ecNumber>
    </recommendedName>
</protein>
<dbReference type="GO" id="GO:0005524">
    <property type="term" value="F:ATP binding"/>
    <property type="evidence" value="ECO:0007669"/>
    <property type="project" value="UniProtKB-KW"/>
</dbReference>
<keyword evidence="9" id="KW-0520">NAD</keyword>
<proteinExistence type="predicted"/>
<organism evidence="12 13">
    <name type="scientific">Proteiniclasticum aestuarii</name>
    <dbReference type="NCBI Taxonomy" id="2817862"/>
    <lineage>
        <taxon>Bacteria</taxon>
        <taxon>Bacillati</taxon>
        <taxon>Bacillota</taxon>
        <taxon>Clostridia</taxon>
        <taxon>Eubacteriales</taxon>
        <taxon>Clostridiaceae</taxon>
        <taxon>Proteiniclasticum</taxon>
    </lineage>
</organism>
<dbReference type="InterPro" id="IPR014729">
    <property type="entry name" value="Rossmann-like_a/b/a_fold"/>
</dbReference>
<evidence type="ECO:0000256" key="1">
    <source>
        <dbReference type="ARBA" id="ARBA00002324"/>
    </source>
</evidence>
<dbReference type="InterPro" id="IPR016024">
    <property type="entry name" value="ARM-type_fold"/>
</dbReference>
<dbReference type="Proteomes" id="UP000664218">
    <property type="component" value="Unassembled WGS sequence"/>
</dbReference>
<dbReference type="Gene3D" id="3.40.50.620">
    <property type="entry name" value="HUPs"/>
    <property type="match status" value="1"/>
</dbReference>
<keyword evidence="7" id="KW-0547">Nucleotide-binding</keyword>
<evidence type="ECO:0000313" key="13">
    <source>
        <dbReference type="Proteomes" id="UP000664218"/>
    </source>
</evidence>
<accession>A0A939KII3</accession>
<evidence type="ECO:0000256" key="10">
    <source>
        <dbReference type="ARBA" id="ARBA00048721"/>
    </source>
</evidence>
<keyword evidence="13" id="KW-1185">Reference proteome</keyword>
<dbReference type="PANTHER" id="PTHR39321:SF3">
    <property type="entry name" value="PHOSPHOPANTETHEINE ADENYLYLTRANSFERASE"/>
    <property type="match status" value="1"/>
</dbReference>
<dbReference type="PANTHER" id="PTHR39321">
    <property type="entry name" value="NICOTINATE-NUCLEOTIDE ADENYLYLTRANSFERASE-RELATED"/>
    <property type="match status" value="1"/>
</dbReference>
<evidence type="ECO:0000256" key="8">
    <source>
        <dbReference type="ARBA" id="ARBA00022840"/>
    </source>
</evidence>
<evidence type="ECO:0000256" key="2">
    <source>
        <dbReference type="ARBA" id="ARBA00005019"/>
    </source>
</evidence>
<evidence type="ECO:0000313" key="12">
    <source>
        <dbReference type="EMBL" id="MBO1264178.1"/>
    </source>
</evidence>
<comment type="pathway">
    <text evidence="2">Cofactor biosynthesis; NAD(+) biosynthesis; deamido-NAD(+) from nicotinate D-ribonucleotide: step 1/1.</text>
</comment>
<reference evidence="12" key="1">
    <citation type="submission" date="2021-03" db="EMBL/GenBank/DDBJ databases">
        <title>Proteiniclasticum marinus sp. nov., isolated from tidal flat sediment.</title>
        <authorList>
            <person name="Namirimu T."/>
            <person name="Yang J.-A."/>
            <person name="Yang S.-H."/>
            <person name="Kim Y.-J."/>
            <person name="Kwon K.K."/>
        </authorList>
    </citation>
    <scope>NUCLEOTIDE SEQUENCE</scope>
    <source>
        <strain evidence="12">SCR006</strain>
    </source>
</reference>
<evidence type="ECO:0000256" key="9">
    <source>
        <dbReference type="ARBA" id="ARBA00023027"/>
    </source>
</evidence>
<comment type="caution">
    <text evidence="12">The sequence shown here is derived from an EMBL/GenBank/DDBJ whole genome shotgun (WGS) entry which is preliminary data.</text>
</comment>
<feature type="domain" description="Cytidyltransferase-like" evidence="11">
    <location>
        <begin position="920"/>
        <end position="1077"/>
    </location>
</feature>
<keyword evidence="8" id="KW-0067">ATP-binding</keyword>
<dbReference type="EC" id="2.7.7.18" evidence="3"/>
<dbReference type="SUPFAM" id="SSF48371">
    <property type="entry name" value="ARM repeat"/>
    <property type="match status" value="1"/>
</dbReference>
<keyword evidence="4" id="KW-0662">Pyridine nucleotide biosynthesis</keyword>
<comment type="function">
    <text evidence="1">Catalyzes the reversible adenylation of nicotinate mononucleotide (NaMN) to nicotinic acid adenine dinucleotide (NaAD).</text>
</comment>
<dbReference type="SUPFAM" id="SSF52374">
    <property type="entry name" value="Nucleotidylyl transferase"/>
    <property type="match status" value="1"/>
</dbReference>
<evidence type="ECO:0000259" key="11">
    <source>
        <dbReference type="Pfam" id="PF01467"/>
    </source>
</evidence>
<gene>
    <name evidence="12" type="ORF">J3A84_03855</name>
</gene>
<dbReference type="GO" id="GO:0004515">
    <property type="term" value="F:nicotinate-nucleotide adenylyltransferase activity"/>
    <property type="evidence" value="ECO:0007669"/>
    <property type="project" value="UniProtKB-EC"/>
</dbReference>
<evidence type="ECO:0000256" key="3">
    <source>
        <dbReference type="ARBA" id="ARBA00012389"/>
    </source>
</evidence>
<dbReference type="GO" id="GO:0009435">
    <property type="term" value="P:NAD+ biosynthetic process"/>
    <property type="evidence" value="ECO:0007669"/>
    <property type="project" value="InterPro"/>
</dbReference>
<dbReference type="InterPro" id="IPR004821">
    <property type="entry name" value="Cyt_trans-like"/>
</dbReference>
<evidence type="ECO:0000256" key="7">
    <source>
        <dbReference type="ARBA" id="ARBA00022741"/>
    </source>
</evidence>
<dbReference type="InterPro" id="IPR005248">
    <property type="entry name" value="NadD/NMNAT"/>
</dbReference>
<dbReference type="Pfam" id="PF01467">
    <property type="entry name" value="CTP_transf_like"/>
    <property type="match status" value="1"/>
</dbReference>
<keyword evidence="5" id="KW-0808">Transferase</keyword>
<evidence type="ECO:0000256" key="4">
    <source>
        <dbReference type="ARBA" id="ARBA00022642"/>
    </source>
</evidence>
<evidence type="ECO:0000256" key="6">
    <source>
        <dbReference type="ARBA" id="ARBA00022695"/>
    </source>
</evidence>
<dbReference type="RefSeq" id="WP_207598694.1">
    <property type="nucleotide sequence ID" value="NZ_JAFNJU010000002.1"/>
</dbReference>
<evidence type="ECO:0000256" key="5">
    <source>
        <dbReference type="ARBA" id="ARBA00022679"/>
    </source>
</evidence>
<sequence length="1612" mass="186475">MSQVLGISVLTNIRKSLTLTGFLRKISYTKQEILDAAGDKKFTQGITRLLENRDYSVQSLFPVVKEAFGPLGRSENVDLDMIYDYLVLKVDEDARDRVFTKEERDFIILFIAIYEVMLKSEEASGSDAFYITHGFQFLTKKEVQELENEEYRRFMKAFKEDHIYALMKMSRDLKGYNTLDHVVGVHHVGMFIARQLKNLGLPIDLGRVSGALAGHDIGKYGVKLSEMRRVPYLHYYYSDIWFKKHGIDYIRNVAVNHSTWDLELENLSLEALVLIYSDFRVKNRNVEGKEQMFIYPLDESFHVILEKLDNVDEAKKRRYERVYAKLEDFENYLRSLGVEVAVSGKEENRKILESRKTIRTLKKPAICFGDEIIDRLKYHAIDHNIKVMHLLRDEFSMDTLLEEARSLRDWKDLREYLRIFEEYSTYLTQGQKLQVVSFLLECLIHPEDDIRYHSAEMLGDIIGTFDEDYRKEIPLEEVAPSSNVSGLRLLDSTLKKILYPGHKVIDSHKMQLGYSFSTMIQHLFTSLPESRIGEYTSVVEKYYENISPKRQETNIFLTEAIRYIPFPGRLKEDFFRTVLKGSIMQRISVLELITTSYPLSHYSEEFIEYLRARLLKVNRKTDITEVFLYMKLAGQLSMPEKRKALELDLKSRKAEMEEVFLNNLKTATHWIAKRNNIRLLVFYTLDGSLISPINTSLHLCNLLKVSAIESVRRTAGNALLTLMRRLSSYERNEVAVELLRALEIEGHRFTEYIPKPLGKVLLYLDIKEFDEIIDDLLIKVKTANPSVKSLLIKTLGTTLESFIQFGMRSTELSQKEIIARIKNMLSVLLYGMADYENLTVRAAFTTIGKVIFASDILTLESRNQVFLFLYKKLITLLTNETRNLLFLCQSVGLNNIYRFMNDYLHEKGQFIHAATTKYAFFPGTFDPFTLSHLAIAKLIRDEGYEVYLSIDEFSWSKKTLPNNVRRRILEMSTAGELDLYLFPADIPVNIASDVDLLKLKTIFNEEVYMVCGSDVVINASSYKSAPTEHSIHTINHLVFDRTRIRGARKTIESLVDHVIFMDLPRELKEVSSSKIRTNIDENRDISSLIDPMAQNYIYMNGFYQKAPVDKSLVSLTFLEKKIYREMDPELSHSIDKLFPTSRHVISKFIKDTFQKPSGRVLTLTDRTSGKPIGMSIFHWARSENLMDEMKSSVFADKVRALNLGRIMVLDGLYISAPDKLRNYHQILLTETLSFGVSRDYECALFIPKNKYLKEDKFISLLGLYNFQLLDCHEPVYYVDMSTPIALNLDMENILKDPFRSNPKVRNKINETRVNLMKAIGGLYPGNLVLPFEPLMLQQGIISLVCQENNVPMEETKPRVLGNYMCVPYGDVLDRSVVPNTVTKSIHSEKYFSSDMKRFTIGEVPFYLTLENQVKTLSSFRKPVILVDTILHKGYRMNALSPLLKSHGIEVRKIITGILSAKGMDMMSGKEYKVDGVYYLPRLKAWFNEKDMYPFMGGDALWRGEYPKRNLIESINLILPYTTPTFIMDAGAKKVYELSRTSIENAMTILSIIEEEFHRVYERKLTLSSLGQVFSMPRVPDKGPDLTYDLYKAPTYYLGSDLEELTRLEKLIQ</sequence>
<dbReference type="SUPFAM" id="SSF109604">
    <property type="entry name" value="HD-domain/PDEase-like"/>
    <property type="match status" value="1"/>
</dbReference>
<comment type="catalytic activity">
    <reaction evidence="10">
        <text>nicotinate beta-D-ribonucleotide + ATP + H(+) = deamido-NAD(+) + diphosphate</text>
        <dbReference type="Rhea" id="RHEA:22860"/>
        <dbReference type="ChEBI" id="CHEBI:15378"/>
        <dbReference type="ChEBI" id="CHEBI:30616"/>
        <dbReference type="ChEBI" id="CHEBI:33019"/>
        <dbReference type="ChEBI" id="CHEBI:57502"/>
        <dbReference type="ChEBI" id="CHEBI:58437"/>
        <dbReference type="EC" id="2.7.7.18"/>
    </reaction>
</comment>
<keyword evidence="6" id="KW-0548">Nucleotidyltransferase</keyword>
<name>A0A939KII3_9CLOT</name>
<dbReference type="EMBL" id="JAFNJU010000002">
    <property type="protein sequence ID" value="MBO1264178.1"/>
    <property type="molecule type" value="Genomic_DNA"/>
</dbReference>